<dbReference type="SUPFAM" id="SSF52047">
    <property type="entry name" value="RNI-like"/>
    <property type="match status" value="1"/>
</dbReference>
<organism evidence="1 2">
    <name type="scientific">Globisporangium ultimum (strain ATCC 200006 / CBS 805.95 / DAOM BR144)</name>
    <name type="common">Pythium ultimum</name>
    <dbReference type="NCBI Taxonomy" id="431595"/>
    <lineage>
        <taxon>Eukaryota</taxon>
        <taxon>Sar</taxon>
        <taxon>Stramenopiles</taxon>
        <taxon>Oomycota</taxon>
        <taxon>Peronosporomycetes</taxon>
        <taxon>Pythiales</taxon>
        <taxon>Pythiaceae</taxon>
        <taxon>Globisporangium</taxon>
    </lineage>
</organism>
<dbReference type="EMBL" id="GL376625">
    <property type="status" value="NOT_ANNOTATED_CDS"/>
    <property type="molecule type" value="Genomic_DNA"/>
</dbReference>
<proteinExistence type="predicted"/>
<dbReference type="eggNOG" id="ENOG502RW0U">
    <property type="taxonomic scope" value="Eukaryota"/>
</dbReference>
<evidence type="ECO:0000313" key="1">
    <source>
        <dbReference type="EnsemblProtists" id="PYU1_T006124"/>
    </source>
</evidence>
<dbReference type="HOGENOM" id="CLU_025713_2_0_1"/>
<dbReference type="Gene3D" id="3.80.10.10">
    <property type="entry name" value="Ribonuclease Inhibitor"/>
    <property type="match status" value="1"/>
</dbReference>
<name>K3WMD2_GLOUD</name>
<evidence type="ECO:0000313" key="2">
    <source>
        <dbReference type="Proteomes" id="UP000019132"/>
    </source>
</evidence>
<dbReference type="InterPro" id="IPR032675">
    <property type="entry name" value="LRR_dom_sf"/>
</dbReference>
<evidence type="ECO:0008006" key="3">
    <source>
        <dbReference type="Google" id="ProtNLM"/>
    </source>
</evidence>
<reference evidence="2" key="1">
    <citation type="journal article" date="2010" name="Genome Biol.">
        <title>Genome sequence of the necrotrophic plant pathogen Pythium ultimum reveals original pathogenicity mechanisms and effector repertoire.</title>
        <authorList>
            <person name="Levesque C.A."/>
            <person name="Brouwer H."/>
            <person name="Cano L."/>
            <person name="Hamilton J.P."/>
            <person name="Holt C."/>
            <person name="Huitema E."/>
            <person name="Raffaele S."/>
            <person name="Robideau G.P."/>
            <person name="Thines M."/>
            <person name="Win J."/>
            <person name="Zerillo M.M."/>
            <person name="Beakes G.W."/>
            <person name="Boore J.L."/>
            <person name="Busam D."/>
            <person name="Dumas B."/>
            <person name="Ferriera S."/>
            <person name="Fuerstenberg S.I."/>
            <person name="Gachon C.M."/>
            <person name="Gaulin E."/>
            <person name="Govers F."/>
            <person name="Grenville-Briggs L."/>
            <person name="Horner N."/>
            <person name="Hostetler J."/>
            <person name="Jiang R.H."/>
            <person name="Johnson J."/>
            <person name="Krajaejun T."/>
            <person name="Lin H."/>
            <person name="Meijer H.J."/>
            <person name="Moore B."/>
            <person name="Morris P."/>
            <person name="Phuntmart V."/>
            <person name="Puiu D."/>
            <person name="Shetty J."/>
            <person name="Stajich J.E."/>
            <person name="Tripathy S."/>
            <person name="Wawra S."/>
            <person name="van West P."/>
            <person name="Whitty B.R."/>
            <person name="Coutinho P.M."/>
            <person name="Henrissat B."/>
            <person name="Martin F."/>
            <person name="Thomas P.D."/>
            <person name="Tyler B.M."/>
            <person name="De Vries R.P."/>
            <person name="Kamoun S."/>
            <person name="Yandell M."/>
            <person name="Tisserat N."/>
            <person name="Buell C.R."/>
        </authorList>
    </citation>
    <scope>NUCLEOTIDE SEQUENCE</scope>
    <source>
        <strain evidence="2">DAOM:BR144</strain>
    </source>
</reference>
<accession>K3WMD2</accession>
<dbReference type="EnsemblProtists" id="PYU1_T006124">
    <property type="protein sequence ID" value="PYU1_T006124"/>
    <property type="gene ID" value="PYU1_G006112"/>
</dbReference>
<reference evidence="2" key="2">
    <citation type="submission" date="2010-04" db="EMBL/GenBank/DDBJ databases">
        <authorList>
            <person name="Buell R."/>
            <person name="Hamilton J."/>
            <person name="Hostetler J."/>
        </authorList>
    </citation>
    <scope>NUCLEOTIDE SEQUENCE [LARGE SCALE GENOMIC DNA]</scope>
    <source>
        <strain evidence="2">DAOM:BR144</strain>
    </source>
</reference>
<keyword evidence="2" id="KW-1185">Reference proteome</keyword>
<dbReference type="Proteomes" id="UP000019132">
    <property type="component" value="Unassembled WGS sequence"/>
</dbReference>
<dbReference type="OMA" id="GEMWICT"/>
<dbReference type="VEuPathDB" id="FungiDB:PYU1_G006112"/>
<protein>
    <recommendedName>
        <fullName evidence="3">F-box domain-containing protein</fullName>
    </recommendedName>
</protein>
<dbReference type="InParanoid" id="K3WMD2"/>
<dbReference type="AlphaFoldDB" id="K3WMD2"/>
<reference evidence="1" key="3">
    <citation type="submission" date="2015-02" db="UniProtKB">
        <authorList>
            <consortium name="EnsemblProtists"/>
        </authorList>
    </citation>
    <scope>IDENTIFICATION</scope>
    <source>
        <strain evidence="1">DAOM BR144</strain>
    </source>
</reference>
<sequence length="586" mass="66355">MAASRTDVAALPLQVAKRVFAYAVDSRWGRHTYTTEFLPRKCTSAYVSQPDLALVSKGWKLMLADLVDEFTSLVHHVRLQTGHSSELEALYRELEHHARGDRVRDLRICMGKFGWDNQFTLAKGLVSIDTINALHIDWERLFASCSKILRLDLACMPLNTMHVAQILEAASSHCLELQALVLPTNQCQRAEDDLLRYTMDTLYHALEKWFTLGANGGLLQLTVPKRVHHSTLNLQELNDAFLNAVTRFSPNIQYLDGWKASYCDDSNLFCGEMWICTLSAWQQFCASCTQIREFNWIVAPFDEDFLITFAAHRKPHLNKMTVVCGNEVYDDKVVGLYYREGGFTFTSQAVASVLGAVPALEELHLLFNGTFGVSRRFQQCVNNEFLRNVAECCPELKKLIIYEMQSVRLQSPLKNVTDEGLLAISRMPQLEHIALKQTQCSVNGVLALVQNAPNPRQKRRVILKIGSTTRPQVRFFDVLLEFMELLDAQSPESLQNNRFELKLIVSSNVANSFEELHSVRAKLVVAVAQVLAQHPTVAISFQKKFGAFEGIPEDIRKIDSVVFLSPRTMSIDETSAFDTQWTTDSR</sequence>